<proteinExistence type="predicted"/>
<gene>
    <name evidence="1" type="ORF">VF08_13205</name>
</gene>
<protein>
    <submittedName>
        <fullName evidence="1">Uncharacterized protein</fullName>
    </submittedName>
</protein>
<name>A0A9Q6ELL9_NOSLI</name>
<evidence type="ECO:0000313" key="1">
    <source>
        <dbReference type="EMBL" id="PHK04011.1"/>
    </source>
</evidence>
<comment type="caution">
    <text evidence="1">The sequence shown here is derived from an EMBL/GenBank/DDBJ whole genome shotgun (WGS) entry which is preliminary data.</text>
</comment>
<accession>A0A9Q6ELL9</accession>
<dbReference type="Proteomes" id="UP000222310">
    <property type="component" value="Unassembled WGS sequence"/>
</dbReference>
<dbReference type="AlphaFoldDB" id="A0A9Q6ELL9"/>
<sequence length="92" mass="10046">MLSGSVFQTDVNLLGSKEAGEQGAGSKGENTRQKLRLRQAKERISWAGLRTHTPQRWALQEKGLFPQLRVPFPSASSVSLEINSGCHSGVKL</sequence>
<organism evidence="1 2">
    <name type="scientific">Nostoc linckia z8</name>
    <dbReference type="NCBI Taxonomy" id="1628746"/>
    <lineage>
        <taxon>Bacteria</taxon>
        <taxon>Bacillati</taxon>
        <taxon>Cyanobacteriota</taxon>
        <taxon>Cyanophyceae</taxon>
        <taxon>Nostocales</taxon>
        <taxon>Nostocaceae</taxon>
        <taxon>Nostoc</taxon>
    </lineage>
</organism>
<reference evidence="1 2" key="1">
    <citation type="submission" date="2015-02" db="EMBL/GenBank/DDBJ databases">
        <title>Nostoc linckia genome annotation.</title>
        <authorList>
            <person name="Zhou Z."/>
        </authorList>
    </citation>
    <scope>NUCLEOTIDE SEQUENCE [LARGE SCALE GENOMIC DNA]</scope>
    <source>
        <strain evidence="2">z8</strain>
    </source>
</reference>
<evidence type="ECO:0000313" key="2">
    <source>
        <dbReference type="Proteomes" id="UP000222310"/>
    </source>
</evidence>
<dbReference type="EMBL" id="LAHD01000030">
    <property type="protein sequence ID" value="PHK04011.1"/>
    <property type="molecule type" value="Genomic_DNA"/>
</dbReference>